<dbReference type="Proteomes" id="UP000010932">
    <property type="component" value="Unassembled WGS sequence"/>
</dbReference>
<gene>
    <name evidence="1" type="ORF">O53_4226</name>
</gene>
<name>L7E7E2_MICAE</name>
<comment type="caution">
    <text evidence="1">The sequence shown here is derived from an EMBL/GenBank/DDBJ whole genome shotgun (WGS) entry which is preliminary data.</text>
</comment>
<protein>
    <submittedName>
        <fullName evidence="1">Uncharacterized protein</fullName>
    </submittedName>
</protein>
<evidence type="ECO:0000313" key="2">
    <source>
        <dbReference type="Proteomes" id="UP000010932"/>
    </source>
</evidence>
<dbReference type="EMBL" id="ANKQ01000002">
    <property type="protein sequence ID" value="ELP55395.1"/>
    <property type="molecule type" value="Genomic_DNA"/>
</dbReference>
<sequence length="54" mass="6345">MSLMRSSYLNRTVIALNLTREFNMITFENALELVSQLPREQQEMLIESGENIRN</sequence>
<reference evidence="1 2" key="1">
    <citation type="journal article" date="2013" name="Genome Announc.">
        <title>Whole-Genome Sequence of Microcystis aeruginosa TAIHU98, a Nontoxic Bloom-Forming Strain Isolated from Taihu Lake, China.</title>
        <authorList>
            <person name="Yang C."/>
            <person name="Zhang W."/>
            <person name="Ren M."/>
            <person name="Song L."/>
            <person name="Li T."/>
            <person name="Zhao J."/>
        </authorList>
    </citation>
    <scope>NUCLEOTIDE SEQUENCE [LARGE SCALE GENOMIC DNA]</scope>
    <source>
        <strain evidence="1 2">TAIHU98</strain>
    </source>
</reference>
<organism evidence="1 2">
    <name type="scientific">Microcystis aeruginosa TAIHU98</name>
    <dbReference type="NCBI Taxonomy" id="1134457"/>
    <lineage>
        <taxon>Bacteria</taxon>
        <taxon>Bacillati</taxon>
        <taxon>Cyanobacteriota</taxon>
        <taxon>Cyanophyceae</taxon>
        <taxon>Oscillatoriophycideae</taxon>
        <taxon>Chroococcales</taxon>
        <taxon>Microcystaceae</taxon>
        <taxon>Microcystis</taxon>
    </lineage>
</organism>
<evidence type="ECO:0000313" key="1">
    <source>
        <dbReference type="EMBL" id="ELP55395.1"/>
    </source>
</evidence>
<dbReference type="AlphaFoldDB" id="L7E7E2"/>
<accession>L7E7E2</accession>
<proteinExistence type="predicted"/>